<feature type="signal peptide" evidence="2">
    <location>
        <begin position="1"/>
        <end position="21"/>
    </location>
</feature>
<accession>A0A934V830</accession>
<dbReference type="RefSeq" id="WP_200325955.1">
    <property type="nucleotide sequence ID" value="NZ_JAENJH010000015.1"/>
</dbReference>
<keyword evidence="4" id="KW-1185">Reference proteome</keyword>
<sequence>MAAFAAAVGLVAASSSLDARADASSPAAGSAGVAWADPQVAADAAGEVGPKAWKFVRKIPGASCFELMRNGEFFGLTNVCARNAGTTLYIKNVSIPGGTYSMCIDQHQIMGLGVRGEYSVQGPSSWPDGCKPKSKPYIHHTNPN</sequence>
<evidence type="ECO:0000313" key="3">
    <source>
        <dbReference type="EMBL" id="MBK1789222.1"/>
    </source>
</evidence>
<keyword evidence="2" id="KW-0732">Signal</keyword>
<evidence type="ECO:0000313" key="4">
    <source>
        <dbReference type="Proteomes" id="UP000635245"/>
    </source>
</evidence>
<name>A0A934V830_9PSEU</name>
<evidence type="ECO:0000256" key="1">
    <source>
        <dbReference type="SAM" id="MobiDB-lite"/>
    </source>
</evidence>
<gene>
    <name evidence="3" type="ORF">JHE00_33230</name>
</gene>
<evidence type="ECO:0000256" key="2">
    <source>
        <dbReference type="SAM" id="SignalP"/>
    </source>
</evidence>
<dbReference type="EMBL" id="JAENJH010000015">
    <property type="protein sequence ID" value="MBK1789222.1"/>
    <property type="molecule type" value="Genomic_DNA"/>
</dbReference>
<feature type="chain" id="PRO_5037473227" evidence="2">
    <location>
        <begin position="22"/>
        <end position="144"/>
    </location>
</feature>
<protein>
    <submittedName>
        <fullName evidence="3">Uncharacterized protein</fullName>
    </submittedName>
</protein>
<dbReference type="AlphaFoldDB" id="A0A934V830"/>
<reference evidence="3" key="1">
    <citation type="submission" date="2020-12" db="EMBL/GenBank/DDBJ databases">
        <title>Prauserella sp. ASG 168, a novel actinomycete isolated from cave rock.</title>
        <authorList>
            <person name="Suriyachadkun C."/>
        </authorList>
    </citation>
    <scope>NUCLEOTIDE SEQUENCE</scope>
    <source>
        <strain evidence="3">ASG 168</strain>
    </source>
</reference>
<proteinExistence type="predicted"/>
<comment type="caution">
    <text evidence="3">The sequence shown here is derived from an EMBL/GenBank/DDBJ whole genome shotgun (WGS) entry which is preliminary data.</text>
</comment>
<organism evidence="3 4">
    <name type="scientific">Prauserella cavernicola</name>
    <dbReference type="NCBI Taxonomy" id="2800127"/>
    <lineage>
        <taxon>Bacteria</taxon>
        <taxon>Bacillati</taxon>
        <taxon>Actinomycetota</taxon>
        <taxon>Actinomycetes</taxon>
        <taxon>Pseudonocardiales</taxon>
        <taxon>Pseudonocardiaceae</taxon>
        <taxon>Prauserella</taxon>
    </lineage>
</organism>
<dbReference type="Proteomes" id="UP000635245">
    <property type="component" value="Unassembled WGS sequence"/>
</dbReference>
<feature type="region of interest" description="Disordered" evidence="1">
    <location>
        <begin position="123"/>
        <end position="144"/>
    </location>
</feature>